<dbReference type="Gene3D" id="3.40.630.40">
    <property type="entry name" value="Zn-dependent exopeptidases"/>
    <property type="match status" value="1"/>
</dbReference>
<evidence type="ECO:0000256" key="2">
    <source>
        <dbReference type="SAM" id="SignalP"/>
    </source>
</evidence>
<dbReference type="GO" id="GO:0030288">
    <property type="term" value="C:outer membrane-bounded periplasmic space"/>
    <property type="evidence" value="ECO:0007669"/>
    <property type="project" value="TreeGrafter"/>
</dbReference>
<dbReference type="Pfam" id="PF01520">
    <property type="entry name" value="Amidase_3"/>
    <property type="match status" value="1"/>
</dbReference>
<gene>
    <name evidence="4" type="ORF">US19_C0053G0006</name>
</gene>
<keyword evidence="2" id="KW-0732">Signal</keyword>
<accession>A0A0G0HTL5</accession>
<keyword evidence="1" id="KW-0378">Hydrolase</keyword>
<dbReference type="PANTHER" id="PTHR30404:SF0">
    <property type="entry name" value="N-ACETYLMURAMOYL-L-ALANINE AMIDASE AMIC"/>
    <property type="match status" value="1"/>
</dbReference>
<evidence type="ECO:0000259" key="3">
    <source>
        <dbReference type="SMART" id="SM00646"/>
    </source>
</evidence>
<dbReference type="SMART" id="SM00646">
    <property type="entry name" value="Ami_3"/>
    <property type="match status" value="1"/>
</dbReference>
<protein>
    <recommendedName>
        <fullName evidence="3">MurNAc-LAA domain-containing protein</fullName>
    </recommendedName>
</protein>
<sequence>MKALVLAISTLLLASLVNPVLAAKPSPTPTPTPTAKSVCVDAGHGGSEIGTSNNDLFEKDVNLQVAQLLKGKLQTANYVVYMTREDDRDLSNADRYNFCNSQNASILVSIHHNGSTNPDTDYSLGLYMKKSDVALAREVVNTASSGLNLPNNGISRYASGVLLKSKMPSTISEGFFLTDSDEYEAIKNSNRLEQEAEALFNAVQNYFSN</sequence>
<organism evidence="4 5">
    <name type="scientific">Candidatus Daviesbacteria bacterium GW2011_GWB1_36_5</name>
    <dbReference type="NCBI Taxonomy" id="1618426"/>
    <lineage>
        <taxon>Bacteria</taxon>
        <taxon>Candidatus Daviesiibacteriota</taxon>
    </lineage>
</organism>
<evidence type="ECO:0000313" key="5">
    <source>
        <dbReference type="Proteomes" id="UP000034492"/>
    </source>
</evidence>
<dbReference type="SUPFAM" id="SSF53187">
    <property type="entry name" value="Zn-dependent exopeptidases"/>
    <property type="match status" value="1"/>
</dbReference>
<dbReference type="CDD" id="cd02696">
    <property type="entry name" value="MurNAc-LAA"/>
    <property type="match status" value="1"/>
</dbReference>
<dbReference type="GO" id="GO:0008745">
    <property type="term" value="F:N-acetylmuramoyl-L-alanine amidase activity"/>
    <property type="evidence" value="ECO:0007669"/>
    <property type="project" value="InterPro"/>
</dbReference>
<dbReference type="GO" id="GO:0009253">
    <property type="term" value="P:peptidoglycan catabolic process"/>
    <property type="evidence" value="ECO:0007669"/>
    <property type="project" value="InterPro"/>
</dbReference>
<evidence type="ECO:0000313" key="4">
    <source>
        <dbReference type="EMBL" id="KKQ07216.1"/>
    </source>
</evidence>
<feature type="domain" description="MurNAc-LAA" evidence="3">
    <location>
        <begin position="96"/>
        <end position="204"/>
    </location>
</feature>
<comment type="caution">
    <text evidence="4">The sequence shown here is derived from an EMBL/GenBank/DDBJ whole genome shotgun (WGS) entry which is preliminary data.</text>
</comment>
<name>A0A0G0HTL5_9BACT</name>
<dbReference type="EMBL" id="LBSA01000053">
    <property type="protein sequence ID" value="KKQ07216.1"/>
    <property type="molecule type" value="Genomic_DNA"/>
</dbReference>
<dbReference type="AlphaFoldDB" id="A0A0G0HTL5"/>
<reference evidence="4 5" key="1">
    <citation type="journal article" date="2015" name="Nature">
        <title>rRNA introns, odd ribosomes, and small enigmatic genomes across a large radiation of phyla.</title>
        <authorList>
            <person name="Brown C.T."/>
            <person name="Hug L.A."/>
            <person name="Thomas B.C."/>
            <person name="Sharon I."/>
            <person name="Castelle C.J."/>
            <person name="Singh A."/>
            <person name="Wilkins M.J."/>
            <person name="Williams K.H."/>
            <person name="Banfield J.F."/>
        </authorList>
    </citation>
    <scope>NUCLEOTIDE SEQUENCE [LARGE SCALE GENOMIC DNA]</scope>
</reference>
<evidence type="ECO:0000256" key="1">
    <source>
        <dbReference type="ARBA" id="ARBA00022801"/>
    </source>
</evidence>
<dbReference type="PANTHER" id="PTHR30404">
    <property type="entry name" value="N-ACETYLMURAMOYL-L-ALANINE AMIDASE"/>
    <property type="match status" value="1"/>
</dbReference>
<dbReference type="InterPro" id="IPR002508">
    <property type="entry name" value="MurNAc-LAA_cat"/>
</dbReference>
<proteinExistence type="predicted"/>
<feature type="signal peptide" evidence="2">
    <location>
        <begin position="1"/>
        <end position="22"/>
    </location>
</feature>
<dbReference type="Proteomes" id="UP000034492">
    <property type="component" value="Unassembled WGS sequence"/>
</dbReference>
<dbReference type="InterPro" id="IPR050695">
    <property type="entry name" value="N-acetylmuramoyl_amidase_3"/>
</dbReference>
<feature type="chain" id="PRO_5002532668" description="MurNAc-LAA domain-containing protein" evidence="2">
    <location>
        <begin position="23"/>
        <end position="209"/>
    </location>
</feature>